<organism evidence="2">
    <name type="scientific">marine metagenome</name>
    <dbReference type="NCBI Taxonomy" id="408172"/>
    <lineage>
        <taxon>unclassified sequences</taxon>
        <taxon>metagenomes</taxon>
        <taxon>ecological metagenomes</taxon>
    </lineage>
</organism>
<dbReference type="EMBL" id="UINC01003846">
    <property type="protein sequence ID" value="SVA09738.1"/>
    <property type="molecule type" value="Genomic_DNA"/>
</dbReference>
<protein>
    <recommendedName>
        <fullName evidence="1">Thioredoxin domain-containing protein</fullName>
    </recommendedName>
</protein>
<feature type="domain" description="Thioredoxin" evidence="1">
    <location>
        <begin position="123"/>
        <end position="273"/>
    </location>
</feature>
<name>A0A381T2E8_9ZZZZ</name>
<dbReference type="Gene3D" id="3.40.30.10">
    <property type="entry name" value="Glutaredoxin"/>
    <property type="match status" value="1"/>
</dbReference>
<dbReference type="InterPro" id="IPR013766">
    <property type="entry name" value="Thioredoxin_domain"/>
</dbReference>
<dbReference type="PROSITE" id="PS51352">
    <property type="entry name" value="THIOREDOXIN_2"/>
    <property type="match status" value="1"/>
</dbReference>
<evidence type="ECO:0000313" key="2">
    <source>
        <dbReference type="EMBL" id="SVA09738.1"/>
    </source>
</evidence>
<sequence>MQKNPIEKNIAPADLRIALAVTDLNLGKNRIAFGVIEPGVGPIKNANVVLETYFLDGNSDKNPVEILGTVFRKWPTNQGGVYTTDATFSDPGSWGILARVDQKTGDILIASANIVIKEKSSSPYIGSKAPQSLTKTASLGDDMSRITSDPNPHMPLYARSISEAVTSGKVSVILFATPAFCRTNTCGPQVEVIASLEKKMGDFVNFLHVEIYDNPHKILGDITNAEVSPEVRKWNLPSEPWTFIVDPKGIVSNRFEGFATEGEIEEAISALTR</sequence>
<dbReference type="SUPFAM" id="SSF52833">
    <property type="entry name" value="Thioredoxin-like"/>
    <property type="match status" value="1"/>
</dbReference>
<gene>
    <name evidence="2" type="ORF">METZ01_LOCUS62592</name>
</gene>
<proteinExistence type="predicted"/>
<dbReference type="AlphaFoldDB" id="A0A381T2E8"/>
<dbReference type="InterPro" id="IPR036249">
    <property type="entry name" value="Thioredoxin-like_sf"/>
</dbReference>
<evidence type="ECO:0000259" key="1">
    <source>
        <dbReference type="PROSITE" id="PS51352"/>
    </source>
</evidence>
<reference evidence="2" key="1">
    <citation type="submission" date="2018-05" db="EMBL/GenBank/DDBJ databases">
        <authorList>
            <person name="Lanie J.A."/>
            <person name="Ng W.-L."/>
            <person name="Kazmierczak K.M."/>
            <person name="Andrzejewski T.M."/>
            <person name="Davidsen T.M."/>
            <person name="Wayne K.J."/>
            <person name="Tettelin H."/>
            <person name="Glass J.I."/>
            <person name="Rusch D."/>
            <person name="Podicherti R."/>
            <person name="Tsui H.-C.T."/>
            <person name="Winkler M.E."/>
        </authorList>
    </citation>
    <scope>NUCLEOTIDE SEQUENCE</scope>
</reference>
<accession>A0A381T2E8</accession>